<dbReference type="Pfam" id="PF09741">
    <property type="entry name" value="DUF2045"/>
    <property type="match status" value="1"/>
</dbReference>
<feature type="compositionally biased region" description="Low complexity" evidence="1">
    <location>
        <begin position="466"/>
        <end position="475"/>
    </location>
</feature>
<gene>
    <name evidence="2" type="ORF">CINC_LOCUS12851</name>
</gene>
<protein>
    <submittedName>
        <fullName evidence="2">Uncharacterized protein</fullName>
    </submittedName>
</protein>
<sequence>MALGGSTYLKSATMLEQLLEEINFQRTKEMRQLMKDESGFVVLQGTTYWTDLFVRHFLFQEEQSIDCDDLLFFVRKRHVKGSSRYLPKYETDVEVFRKDSKKLPIGDPEIDWEETVYLNLIVHQFDYTLTLAICTRTSPKELQVLKRHSQKVYASPSRRKMDTKGEGEEMTYPHICFMVDNFDEVFCDIVVRDGEMVCVELVARGRGCAAQAVIFLGSIRYDILTRVYDSRQTSLSTKVAQRMSFGLLGGKTAARCEFVRMKGPSGKGHAEMAVSRPHGAGLDTPSSEPGLAATDMWDSDWEDDPEDMLMYRHQRRLSDPSANIHNFVRGGWRTRDTRDKSRSENEGLDALSSGLAEVEAGDLRDEPRRAGRGARGARGRALKASSGRWRCCGAARLAPDMRDVYRRAPSDVSSPACLRRVTPRRRSAVAAPTPPPLPPARRRARPRPRPGRPRRRALRAGRGGRRAPLVRARAGAGRRGASRRAAASGRGRGRRGRGAASPARAYVTLPRRRGVAAALFRRARLPPRRSTPDGTDIYYWCDVPRKPRSGTPRAHTPLIHRLTPVRHDRYLLQGKSILKFTLLRRITLLPAGLTSN</sequence>
<evidence type="ECO:0000256" key="1">
    <source>
        <dbReference type="SAM" id="MobiDB-lite"/>
    </source>
</evidence>
<evidence type="ECO:0000313" key="3">
    <source>
        <dbReference type="Proteomes" id="UP001154114"/>
    </source>
</evidence>
<dbReference type="AlphaFoldDB" id="A0A9P0FZX0"/>
<accession>A0A9P0FZX0</accession>
<dbReference type="Proteomes" id="UP001154114">
    <property type="component" value="Chromosome 9"/>
</dbReference>
<proteinExistence type="predicted"/>
<dbReference type="OrthoDB" id="1906921at2759"/>
<dbReference type="PANTHER" id="PTHR21477:SF13">
    <property type="entry name" value="KIAA0930"/>
    <property type="match status" value="1"/>
</dbReference>
<name>A0A9P0FZX0_CHRIL</name>
<feature type="region of interest" description="Disordered" evidence="1">
    <location>
        <begin position="335"/>
        <end position="385"/>
    </location>
</feature>
<feature type="compositionally biased region" description="Basic and acidic residues" evidence="1">
    <location>
        <begin position="335"/>
        <end position="345"/>
    </location>
</feature>
<dbReference type="PANTHER" id="PTHR21477">
    <property type="entry name" value="ZGC:172139"/>
    <property type="match status" value="1"/>
</dbReference>
<feature type="compositionally biased region" description="Basic residues" evidence="1">
    <location>
        <begin position="440"/>
        <end position="465"/>
    </location>
</feature>
<evidence type="ECO:0000313" key="2">
    <source>
        <dbReference type="EMBL" id="CAH0628556.1"/>
    </source>
</evidence>
<feature type="region of interest" description="Disordered" evidence="1">
    <location>
        <begin position="407"/>
        <end position="502"/>
    </location>
</feature>
<dbReference type="EMBL" id="LR824012">
    <property type="protein sequence ID" value="CAH0628556.1"/>
    <property type="molecule type" value="Genomic_DNA"/>
</dbReference>
<keyword evidence="3" id="KW-1185">Reference proteome</keyword>
<dbReference type="InterPro" id="IPR019141">
    <property type="entry name" value="DUF2045"/>
</dbReference>
<reference evidence="2" key="1">
    <citation type="submission" date="2021-12" db="EMBL/GenBank/DDBJ databases">
        <authorList>
            <person name="King R."/>
        </authorList>
    </citation>
    <scope>NUCLEOTIDE SEQUENCE</scope>
</reference>
<feature type="compositionally biased region" description="Basic residues" evidence="1">
    <location>
        <begin position="370"/>
        <end position="381"/>
    </location>
</feature>
<organism evidence="2 3">
    <name type="scientific">Chrysodeixis includens</name>
    <name type="common">Soybean looper</name>
    <name type="synonym">Pseudoplusia includens</name>
    <dbReference type="NCBI Taxonomy" id="689277"/>
    <lineage>
        <taxon>Eukaryota</taxon>
        <taxon>Metazoa</taxon>
        <taxon>Ecdysozoa</taxon>
        <taxon>Arthropoda</taxon>
        <taxon>Hexapoda</taxon>
        <taxon>Insecta</taxon>
        <taxon>Pterygota</taxon>
        <taxon>Neoptera</taxon>
        <taxon>Endopterygota</taxon>
        <taxon>Lepidoptera</taxon>
        <taxon>Glossata</taxon>
        <taxon>Ditrysia</taxon>
        <taxon>Noctuoidea</taxon>
        <taxon>Noctuidae</taxon>
        <taxon>Plusiinae</taxon>
        <taxon>Chrysodeixis</taxon>
    </lineage>
</organism>